<dbReference type="AlphaFoldDB" id="A0A1H0YIL4"/>
<keyword evidence="2" id="KW-0808">Transferase</keyword>
<protein>
    <submittedName>
        <fullName evidence="2">Polysaccharide pyruvyl transferase family protein WcaK</fullName>
    </submittedName>
</protein>
<organism evidence="2 3">
    <name type="scientific">Virgibacillus salinus</name>
    <dbReference type="NCBI Taxonomy" id="553311"/>
    <lineage>
        <taxon>Bacteria</taxon>
        <taxon>Bacillati</taxon>
        <taxon>Bacillota</taxon>
        <taxon>Bacilli</taxon>
        <taxon>Bacillales</taxon>
        <taxon>Bacillaceae</taxon>
        <taxon>Virgibacillus</taxon>
    </lineage>
</organism>
<feature type="domain" description="Polysaccharide pyruvyl transferase" evidence="1">
    <location>
        <begin position="16"/>
        <end position="330"/>
    </location>
</feature>
<dbReference type="GO" id="GO:0016740">
    <property type="term" value="F:transferase activity"/>
    <property type="evidence" value="ECO:0007669"/>
    <property type="project" value="UniProtKB-KW"/>
</dbReference>
<dbReference type="PANTHER" id="PTHR36836">
    <property type="entry name" value="COLANIC ACID BIOSYNTHESIS PROTEIN WCAK"/>
    <property type="match status" value="1"/>
</dbReference>
<accession>A0A1H0YIL4</accession>
<name>A0A1H0YIL4_9BACI</name>
<evidence type="ECO:0000259" key="1">
    <source>
        <dbReference type="Pfam" id="PF04230"/>
    </source>
</evidence>
<dbReference type="RefSeq" id="WP_092491528.1">
    <property type="nucleotide sequence ID" value="NZ_FNKD01000001.1"/>
</dbReference>
<dbReference type="PANTHER" id="PTHR36836:SF1">
    <property type="entry name" value="COLANIC ACID BIOSYNTHESIS PROTEIN WCAK"/>
    <property type="match status" value="1"/>
</dbReference>
<dbReference type="EMBL" id="FNKD01000001">
    <property type="protein sequence ID" value="SDQ14880.1"/>
    <property type="molecule type" value="Genomic_DNA"/>
</dbReference>
<proteinExistence type="predicted"/>
<dbReference type="STRING" id="553311.SAMN05216231_0668"/>
<dbReference type="Pfam" id="PF04230">
    <property type="entry name" value="PS_pyruv_trans"/>
    <property type="match status" value="1"/>
</dbReference>
<dbReference type="InterPro" id="IPR007345">
    <property type="entry name" value="Polysacch_pyruvyl_Trfase"/>
</dbReference>
<dbReference type="Proteomes" id="UP000199444">
    <property type="component" value="Unassembled WGS sequence"/>
</dbReference>
<gene>
    <name evidence="2" type="ORF">SAMN05216231_0668</name>
</gene>
<reference evidence="2 3" key="1">
    <citation type="submission" date="2016-10" db="EMBL/GenBank/DDBJ databases">
        <authorList>
            <person name="de Groot N.N."/>
        </authorList>
    </citation>
    <scope>NUCLEOTIDE SEQUENCE [LARGE SCALE GENOMIC DNA]</scope>
    <source>
        <strain evidence="2 3">CGMCC 1.10449</strain>
    </source>
</reference>
<evidence type="ECO:0000313" key="2">
    <source>
        <dbReference type="EMBL" id="SDQ14880.1"/>
    </source>
</evidence>
<sequence>MNEKIATLVYTYGLKNGGDMAINLGAIQVLQDAGYTVHAISLFDKSHIEFKISNKYLNTYNDIKLFSSPFTLNREGNRKQKIKTTVHGILTTLGLTRASKGLIQQISQSDIVVFNGGNLLRAKGLSDYARLRALMYPLKIALKYKTPYIIFPQSASKIDIIGKLMISKYLKRSDNVFTREEISYNYLKDRFNLKNIKPSIDLAFFIQSNKKNGIKKSGIDRIAITVRAQSVGDLTEFDGNKYNSIKEHIKHTVKNLAKDKNEIYIVAQTKKDIQISRDIYSELNKDERIFYIEEQDPMNLIRFYSECNLVIGMRLHSLILSLLSGTPVVGYFDKSWGFKNPGVMDMFQMPYYYLEENSNLDQISLTAEDLLKNENMHKQKINELITLNKDQLITFIK</sequence>
<evidence type="ECO:0000313" key="3">
    <source>
        <dbReference type="Proteomes" id="UP000199444"/>
    </source>
</evidence>
<keyword evidence="3" id="KW-1185">Reference proteome</keyword>